<keyword evidence="2" id="KW-0808">Transferase</keyword>
<evidence type="ECO:0000256" key="1">
    <source>
        <dbReference type="SAM" id="MobiDB-lite"/>
    </source>
</evidence>
<dbReference type="STRING" id="5466.A0A4R8RQ38"/>
<dbReference type="AlphaFoldDB" id="A0A4R8RQ38"/>
<dbReference type="Gene3D" id="3.40.50.150">
    <property type="entry name" value="Vaccinia Virus protein VP39"/>
    <property type="match status" value="1"/>
</dbReference>
<dbReference type="GO" id="GO:0008168">
    <property type="term" value="F:methyltransferase activity"/>
    <property type="evidence" value="ECO:0007669"/>
    <property type="project" value="UniProtKB-KW"/>
</dbReference>
<dbReference type="GO" id="GO:0032259">
    <property type="term" value="P:methylation"/>
    <property type="evidence" value="ECO:0007669"/>
    <property type="project" value="UniProtKB-KW"/>
</dbReference>
<proteinExistence type="predicted"/>
<reference evidence="2 3" key="1">
    <citation type="submission" date="2018-12" db="EMBL/GenBank/DDBJ databases">
        <title>Genome sequence and assembly of Colletotrichum trifolii.</title>
        <authorList>
            <person name="Gan P."/>
            <person name="Shirasu K."/>
        </authorList>
    </citation>
    <scope>NUCLEOTIDE SEQUENCE [LARGE SCALE GENOMIC DNA]</scope>
    <source>
        <strain evidence="2 3">543-2</strain>
    </source>
</reference>
<feature type="compositionally biased region" description="Pro residues" evidence="1">
    <location>
        <begin position="1"/>
        <end position="10"/>
    </location>
</feature>
<accession>A0A4R8RQ38</accession>
<gene>
    <name evidence="2" type="primary">tdiE-2</name>
    <name evidence="2" type="ORF">CTRI78_v002719</name>
</gene>
<dbReference type="InterPro" id="IPR029063">
    <property type="entry name" value="SAM-dependent_MTases_sf"/>
</dbReference>
<dbReference type="Proteomes" id="UP000295703">
    <property type="component" value="Unassembled WGS sequence"/>
</dbReference>
<feature type="region of interest" description="Disordered" evidence="1">
    <location>
        <begin position="1"/>
        <end position="67"/>
    </location>
</feature>
<keyword evidence="3" id="KW-1185">Reference proteome</keyword>
<keyword evidence="2" id="KW-0489">Methyltransferase</keyword>
<evidence type="ECO:0000313" key="3">
    <source>
        <dbReference type="Proteomes" id="UP000295703"/>
    </source>
</evidence>
<dbReference type="EMBL" id="RYZW01000015">
    <property type="protein sequence ID" value="TDZ67897.1"/>
    <property type="molecule type" value="Genomic_DNA"/>
</dbReference>
<organism evidence="2 3">
    <name type="scientific">Colletotrichum trifolii</name>
    <dbReference type="NCBI Taxonomy" id="5466"/>
    <lineage>
        <taxon>Eukaryota</taxon>
        <taxon>Fungi</taxon>
        <taxon>Dikarya</taxon>
        <taxon>Ascomycota</taxon>
        <taxon>Pezizomycotina</taxon>
        <taxon>Sordariomycetes</taxon>
        <taxon>Hypocreomycetidae</taxon>
        <taxon>Glomerellales</taxon>
        <taxon>Glomerellaceae</taxon>
        <taxon>Colletotrichum</taxon>
        <taxon>Colletotrichum orbiculare species complex</taxon>
    </lineage>
</organism>
<comment type="caution">
    <text evidence="2">The sequence shown here is derived from an EMBL/GenBank/DDBJ whole genome shotgun (WGS) entry which is preliminary data.</text>
</comment>
<sequence>MADSPKPQPPHGAKDISPARSKTASPAQRSATASPAGHAPPDVPTDQSQIEADDTENSSTTDDQLVPPNVKFVIDDVESPWVDEKYDWIFCRSMAGALKDWPTLVGNIFENVNPNGWAEFQDWDILYYSEDGTLTEDHHTLKLLRTFLDCCKTIGREARPGPQLQGWVENAGFKNVNHHTFKVPIGPWPKDPHYKDIGMRNLVQILEGLEAYYLRILTGVAGWSEIEVQTMLAAVRNEMKSGKMHASMKL</sequence>
<protein>
    <submittedName>
        <fullName evidence="2">Putative methyltransferase tdiE</fullName>
    </submittedName>
</protein>
<dbReference type="SUPFAM" id="SSF53335">
    <property type="entry name" value="S-adenosyl-L-methionine-dependent methyltransferases"/>
    <property type="match status" value="1"/>
</dbReference>
<evidence type="ECO:0000313" key="2">
    <source>
        <dbReference type="EMBL" id="TDZ67897.1"/>
    </source>
</evidence>
<name>A0A4R8RQ38_COLTR</name>
<dbReference type="Pfam" id="PF13489">
    <property type="entry name" value="Methyltransf_23"/>
    <property type="match status" value="1"/>
</dbReference>
<feature type="compositionally biased region" description="Polar residues" evidence="1">
    <location>
        <begin position="20"/>
        <end position="33"/>
    </location>
</feature>